<dbReference type="Pfam" id="PF21904">
    <property type="entry name" value="CAND6-7_N"/>
    <property type="match status" value="1"/>
</dbReference>
<evidence type="ECO:0000256" key="6">
    <source>
        <dbReference type="SAM" id="Phobius"/>
    </source>
</evidence>
<dbReference type="InParanoid" id="A0A6I9SBH2"/>
<evidence type="ECO:0000259" key="9">
    <source>
        <dbReference type="Pfam" id="PF21904"/>
    </source>
</evidence>
<feature type="transmembrane region" description="Helical" evidence="6">
    <location>
        <begin position="249"/>
        <end position="275"/>
    </location>
</feature>
<reference evidence="11" key="1">
    <citation type="submission" date="2025-08" db="UniProtKB">
        <authorList>
            <consortium name="RefSeq"/>
        </authorList>
    </citation>
    <scope>IDENTIFICATION</scope>
</reference>
<dbReference type="FunCoup" id="A0A6I9SBH2">
    <property type="interactions" value="1701"/>
</dbReference>
<dbReference type="GeneID" id="105059380"/>
<name>A0A6I9SBH2_ELAGV</name>
<dbReference type="RefSeq" id="XP_010940960.1">
    <property type="nucleotide sequence ID" value="XM_010942658.3"/>
</dbReference>
<dbReference type="GO" id="GO:0016020">
    <property type="term" value="C:membrane"/>
    <property type="evidence" value="ECO:0007669"/>
    <property type="project" value="UniProtKB-SubCell"/>
</dbReference>
<keyword evidence="10" id="KW-1185">Reference proteome</keyword>
<feature type="transmembrane region" description="Helical" evidence="6">
    <location>
        <begin position="183"/>
        <end position="204"/>
    </location>
</feature>
<dbReference type="InterPro" id="IPR054103">
    <property type="entry name" value="CAND6-7_N"/>
</dbReference>
<evidence type="ECO:0000256" key="1">
    <source>
        <dbReference type="ARBA" id="ARBA00004141"/>
    </source>
</evidence>
<protein>
    <submittedName>
        <fullName evidence="11">Protein GPR107</fullName>
    </submittedName>
</protein>
<evidence type="ECO:0000256" key="5">
    <source>
        <dbReference type="ARBA" id="ARBA00023136"/>
    </source>
</evidence>
<feature type="domain" description="GOST seven transmembrane" evidence="8">
    <location>
        <begin position="183"/>
        <end position="421"/>
    </location>
</feature>
<dbReference type="InterPro" id="IPR053937">
    <property type="entry name" value="GOST_TM"/>
</dbReference>
<dbReference type="AlphaFoldDB" id="A0A6I9SBH2"/>
<accession>A0A6I9SBH2</accession>
<evidence type="ECO:0000259" key="8">
    <source>
        <dbReference type="Pfam" id="PF06814"/>
    </source>
</evidence>
<feature type="signal peptide" evidence="7">
    <location>
        <begin position="1"/>
        <end position="23"/>
    </location>
</feature>
<keyword evidence="2 6" id="KW-0812">Transmembrane</keyword>
<sequence>MALLRPFLLLAVALLASFRPSAAEIRVTEVRSDGRTIIPFDEFGFTHNGVLELNVSGITLSEDSANVDQLGFFLSTRDAWIHVVQQLQDHEITCPLESSLVKNVYSLDQLKNPNPNPSGLSIPRSSSFGTVFSQHDPGQYTLVFANCVRGLRISMTVRSAMYNRDARTGRPAYLSTGAAALPLIYFLLFLAYAALAAVWVAVLLRKRLAAFRIHYFMLAVVILKALNLLCEAEDKSYIERTGSAHGWDVLFYIFSFLKGISLFTLIVLIGTGWSFLKPYLQDRDKKVLMVVIPLQVVANIAQVAIDESSPYARDWVNWKKVFLLVDVVCCCAVLFPIVWSIKNLREAARTDGKAAVNLMKLTLFRQYYVVVICYIYFTRVVVYALVTITSYRYFWTSVVAGELATLAFYIFTGYKFKPEVHNPYFVIDDEEEEAAAEALKLDDEFEL</sequence>
<keyword evidence="3 7" id="KW-0732">Signal</keyword>
<evidence type="ECO:0000256" key="7">
    <source>
        <dbReference type="SAM" id="SignalP"/>
    </source>
</evidence>
<feature type="transmembrane region" description="Helical" evidence="6">
    <location>
        <begin position="367"/>
        <end position="386"/>
    </location>
</feature>
<feature type="domain" description="CAND6/7 N-terminal" evidence="9">
    <location>
        <begin position="29"/>
        <end position="163"/>
    </location>
</feature>
<dbReference type="PANTHER" id="PTHR21229">
    <property type="entry name" value="LUNG SEVEN TRANSMEMBRANE RECEPTOR"/>
    <property type="match status" value="1"/>
</dbReference>
<dbReference type="OrthoDB" id="29657at2759"/>
<feature type="transmembrane region" description="Helical" evidence="6">
    <location>
        <begin position="321"/>
        <end position="341"/>
    </location>
</feature>
<evidence type="ECO:0000256" key="3">
    <source>
        <dbReference type="ARBA" id="ARBA00022729"/>
    </source>
</evidence>
<evidence type="ECO:0000313" key="11">
    <source>
        <dbReference type="RefSeq" id="XP_010940960.1"/>
    </source>
</evidence>
<evidence type="ECO:0000256" key="4">
    <source>
        <dbReference type="ARBA" id="ARBA00022989"/>
    </source>
</evidence>
<dbReference type="InterPro" id="IPR009637">
    <property type="entry name" value="GPR107/GPR108-like"/>
</dbReference>
<feature type="transmembrane region" description="Helical" evidence="6">
    <location>
        <begin position="211"/>
        <end position="229"/>
    </location>
</feature>
<comment type="subcellular location">
    <subcellularLocation>
        <location evidence="1">Membrane</location>
        <topology evidence="1">Multi-pass membrane protein</topology>
    </subcellularLocation>
</comment>
<keyword evidence="5 6" id="KW-0472">Membrane</keyword>
<feature type="transmembrane region" description="Helical" evidence="6">
    <location>
        <begin position="287"/>
        <end position="305"/>
    </location>
</feature>
<proteinExistence type="predicted"/>
<dbReference type="Pfam" id="PF06814">
    <property type="entry name" value="GOST_TM"/>
    <property type="match status" value="1"/>
</dbReference>
<dbReference type="GO" id="GO:0005794">
    <property type="term" value="C:Golgi apparatus"/>
    <property type="evidence" value="ECO:0007669"/>
    <property type="project" value="TreeGrafter"/>
</dbReference>
<evidence type="ECO:0000313" key="10">
    <source>
        <dbReference type="Proteomes" id="UP000504607"/>
    </source>
</evidence>
<evidence type="ECO:0000256" key="2">
    <source>
        <dbReference type="ARBA" id="ARBA00022692"/>
    </source>
</evidence>
<organism evidence="10 11">
    <name type="scientific">Elaeis guineensis var. tenera</name>
    <name type="common">Oil palm</name>
    <dbReference type="NCBI Taxonomy" id="51953"/>
    <lineage>
        <taxon>Eukaryota</taxon>
        <taxon>Viridiplantae</taxon>
        <taxon>Streptophyta</taxon>
        <taxon>Embryophyta</taxon>
        <taxon>Tracheophyta</taxon>
        <taxon>Spermatophyta</taxon>
        <taxon>Magnoliopsida</taxon>
        <taxon>Liliopsida</taxon>
        <taxon>Arecaceae</taxon>
        <taxon>Arecoideae</taxon>
        <taxon>Cocoseae</taxon>
        <taxon>Elaeidinae</taxon>
        <taxon>Elaeis</taxon>
    </lineage>
</organism>
<dbReference type="Proteomes" id="UP000504607">
    <property type="component" value="Chromosome 16"/>
</dbReference>
<dbReference type="PANTHER" id="PTHR21229:SF22">
    <property type="entry name" value="DBJ|BAA84809.1"/>
    <property type="match status" value="1"/>
</dbReference>
<feature type="transmembrane region" description="Helical" evidence="6">
    <location>
        <begin position="392"/>
        <end position="411"/>
    </location>
</feature>
<feature type="chain" id="PRO_5027092836" evidence="7">
    <location>
        <begin position="24"/>
        <end position="447"/>
    </location>
</feature>
<gene>
    <name evidence="11" type="primary">LOC105059380</name>
</gene>
<keyword evidence="4 6" id="KW-1133">Transmembrane helix</keyword>
<dbReference type="KEGG" id="egu:105059380"/>